<keyword evidence="3" id="KW-1185">Reference proteome</keyword>
<evidence type="ECO:0000313" key="2">
    <source>
        <dbReference type="EMBL" id="GAA3533591.1"/>
    </source>
</evidence>
<name>A0ABP6VGN9_9ACTN</name>
<proteinExistence type="predicted"/>
<keyword evidence="1" id="KW-0472">Membrane</keyword>
<sequence>MIRVSPTGSSGRSRGPVHDRFAYVPAVIAIRAATAISASILRLCMSHKVGDPSSPGVIPLAYVRRPRRAGVRPREYARLSSLAGRPAGAAR</sequence>
<dbReference type="EMBL" id="BAABDQ010000002">
    <property type="protein sequence ID" value="GAA3533591.1"/>
    <property type="molecule type" value="Genomic_DNA"/>
</dbReference>
<keyword evidence="1" id="KW-0812">Transmembrane</keyword>
<evidence type="ECO:0000313" key="3">
    <source>
        <dbReference type="Proteomes" id="UP001500630"/>
    </source>
</evidence>
<gene>
    <name evidence="2" type="ORF">GCM10022419_011110</name>
</gene>
<comment type="caution">
    <text evidence="2">The sequence shown here is derived from an EMBL/GenBank/DDBJ whole genome shotgun (WGS) entry which is preliminary data.</text>
</comment>
<feature type="transmembrane region" description="Helical" evidence="1">
    <location>
        <begin position="21"/>
        <end position="41"/>
    </location>
</feature>
<reference evidence="3" key="1">
    <citation type="journal article" date="2019" name="Int. J. Syst. Evol. Microbiol.">
        <title>The Global Catalogue of Microorganisms (GCM) 10K type strain sequencing project: providing services to taxonomists for standard genome sequencing and annotation.</title>
        <authorList>
            <consortium name="The Broad Institute Genomics Platform"/>
            <consortium name="The Broad Institute Genome Sequencing Center for Infectious Disease"/>
            <person name="Wu L."/>
            <person name="Ma J."/>
        </authorList>
    </citation>
    <scope>NUCLEOTIDE SEQUENCE [LARGE SCALE GENOMIC DNA]</scope>
    <source>
        <strain evidence="3">JCM 17326</strain>
    </source>
</reference>
<dbReference type="Proteomes" id="UP001500630">
    <property type="component" value="Unassembled WGS sequence"/>
</dbReference>
<evidence type="ECO:0000256" key="1">
    <source>
        <dbReference type="SAM" id="Phobius"/>
    </source>
</evidence>
<keyword evidence="1" id="KW-1133">Transmembrane helix</keyword>
<protein>
    <submittedName>
        <fullName evidence="2">Uncharacterized protein</fullName>
    </submittedName>
</protein>
<accession>A0ABP6VGN9</accession>
<organism evidence="2 3">
    <name type="scientific">Nonomuraea rosea</name>
    <dbReference type="NCBI Taxonomy" id="638574"/>
    <lineage>
        <taxon>Bacteria</taxon>
        <taxon>Bacillati</taxon>
        <taxon>Actinomycetota</taxon>
        <taxon>Actinomycetes</taxon>
        <taxon>Streptosporangiales</taxon>
        <taxon>Streptosporangiaceae</taxon>
        <taxon>Nonomuraea</taxon>
    </lineage>
</organism>